<dbReference type="Pfam" id="PF12704">
    <property type="entry name" value="MacB_PCD"/>
    <property type="match status" value="1"/>
</dbReference>
<keyword evidence="7 15" id="KW-0067">ATP-binding</keyword>
<accession>A0A0J1B6E8</accession>
<evidence type="ECO:0000256" key="4">
    <source>
        <dbReference type="ARBA" id="ARBA00022519"/>
    </source>
</evidence>
<keyword evidence="8 13" id="KW-1133">Transmembrane helix</keyword>
<dbReference type="InterPro" id="IPR027417">
    <property type="entry name" value="P-loop_NTPase"/>
</dbReference>
<comment type="caution">
    <text evidence="15">The sequence shown here is derived from an EMBL/GenBank/DDBJ whole genome shotgun (WGS) entry which is preliminary data.</text>
</comment>
<dbReference type="PANTHER" id="PTHR30572">
    <property type="entry name" value="MEMBRANE COMPONENT OF TRANSPORTER-RELATED"/>
    <property type="match status" value="1"/>
</dbReference>
<dbReference type="InterPro" id="IPR003838">
    <property type="entry name" value="ABC3_permease_C"/>
</dbReference>
<dbReference type="SMART" id="SM00382">
    <property type="entry name" value="AAA"/>
    <property type="match status" value="1"/>
</dbReference>
<keyword evidence="5 13" id="KW-0812">Transmembrane</keyword>
<dbReference type="Pfam" id="PF02687">
    <property type="entry name" value="FtsX"/>
    <property type="match status" value="1"/>
</dbReference>
<dbReference type="InterPro" id="IPR003593">
    <property type="entry name" value="AAA+_ATPase"/>
</dbReference>
<dbReference type="GO" id="GO:0005886">
    <property type="term" value="C:plasma membrane"/>
    <property type="evidence" value="ECO:0007669"/>
    <property type="project" value="UniProtKB-SubCell"/>
</dbReference>
<evidence type="ECO:0000256" key="13">
    <source>
        <dbReference type="SAM" id="Phobius"/>
    </source>
</evidence>
<dbReference type="OrthoDB" id="9770099at2"/>
<keyword evidence="6" id="KW-0547">Nucleotide-binding</keyword>
<dbReference type="InterPro" id="IPR003439">
    <property type="entry name" value="ABC_transporter-like_ATP-bd"/>
</dbReference>
<dbReference type="Proteomes" id="UP000036367">
    <property type="component" value="Unassembled WGS sequence"/>
</dbReference>
<evidence type="ECO:0000259" key="14">
    <source>
        <dbReference type="PROSITE" id="PS50893"/>
    </source>
</evidence>
<dbReference type="SUPFAM" id="SSF52540">
    <property type="entry name" value="P-loop containing nucleoside triphosphate hydrolases"/>
    <property type="match status" value="1"/>
</dbReference>
<feature type="transmembrane region" description="Helical" evidence="13">
    <location>
        <begin position="560"/>
        <end position="583"/>
    </location>
</feature>
<evidence type="ECO:0000256" key="3">
    <source>
        <dbReference type="ARBA" id="ARBA00022475"/>
    </source>
</evidence>
<dbReference type="Pfam" id="PF00005">
    <property type="entry name" value="ABC_tran"/>
    <property type="match status" value="1"/>
</dbReference>
<evidence type="ECO:0000256" key="1">
    <source>
        <dbReference type="ARBA" id="ARBA00004429"/>
    </source>
</evidence>
<name>A0A0J1B6E8_RHOIS</name>
<dbReference type="EMBL" id="LECT01000046">
    <property type="protein sequence ID" value="KLU02046.1"/>
    <property type="molecule type" value="Genomic_DNA"/>
</dbReference>
<dbReference type="PATRIC" id="fig|595434.4.peg.5574"/>
<dbReference type="InterPro" id="IPR017871">
    <property type="entry name" value="ABC_transporter-like_CS"/>
</dbReference>
<dbReference type="InterPro" id="IPR025857">
    <property type="entry name" value="MacB_PCD"/>
</dbReference>
<proteinExistence type="inferred from homology"/>
<keyword evidence="3" id="KW-1003">Cell membrane</keyword>
<keyword evidence="2" id="KW-0813">Transport</keyword>
<sequence length="684" mass="74000">MIQLHGLRKDYRVGDHDLPVLKGITLNIEAGEYVALMGSSGSGKTTLMNLLGSLDHPTDGDYHLAGIDVSSLTPLELAAFRSQHIGFVFQNFNLLPRATALDNVMLPTIYASDGRSRRECIEDATKLLESVGLGGRLDHMPNQLSGGERQRIAIARALMNRPKLLLADEPTGNLDTVTEQEILALFRQLNQEHGITLVVVTHDAEVAHEADRVVRMKDGLVAEDVRQRASTVDRSRLANSRSEPLREPATAWPMAATWNAVIVAVLALRRNALRTVLTMLGVIIGVASVISTMELSAGASTAIEETVASMGASMLTISPGKASSTGGRQRPIQIVPDDVLAVAEQCSAVKVAAPLVYSQVQLVRQNRRWSPNLALGTTPQYLAARNWDQLEMGTPFTQEQVLDAAKVCILGKTVAHELFDSEYPIGEEIRVNGVPLRVVGVLTEKGGDVIGNDQDDIIIGPWTTFKLRVNSSTGATAQFSTFADQMPPMQLASTRRSTQREEIHQIYVEAESPDHVELARQQITQLLSRRHNVEPAGAYRINDITEVSKVVGQVVGGVSALGLVIAGVSLMVGGVGIMNIMLVSVTERTREIGLRMAVGANRSAILRQFLIEATVLCVVGGFLGIFAGHMWSMLVGRVIGWPTAMSIWAPIVAVTVAASVGIVFGYYPARTASRLNPIDALRYE</sequence>
<feature type="domain" description="ABC transporter" evidence="14">
    <location>
        <begin position="2"/>
        <end position="243"/>
    </location>
</feature>
<dbReference type="FunFam" id="3.40.50.300:FF:000032">
    <property type="entry name" value="Export ABC transporter ATP-binding protein"/>
    <property type="match status" value="1"/>
</dbReference>
<dbReference type="GO" id="GO:0005524">
    <property type="term" value="F:ATP binding"/>
    <property type="evidence" value="ECO:0007669"/>
    <property type="project" value="UniProtKB-KW"/>
</dbReference>
<keyword evidence="9 13" id="KW-0472">Membrane</keyword>
<feature type="transmembrane region" description="Helical" evidence="13">
    <location>
        <begin position="604"/>
        <end position="627"/>
    </location>
</feature>
<dbReference type="RefSeq" id="WP_047816827.1">
    <property type="nucleotide sequence ID" value="NZ_LECT01000046.1"/>
</dbReference>
<evidence type="ECO:0000256" key="9">
    <source>
        <dbReference type="ARBA" id="ARBA00023136"/>
    </source>
</evidence>
<reference evidence="15" key="1">
    <citation type="submission" date="2015-05" db="EMBL/GenBank/DDBJ databases">
        <title>Permanent draft genome of Rhodopirellula islandicus K833.</title>
        <authorList>
            <person name="Kizina J."/>
            <person name="Richter M."/>
            <person name="Glockner F.O."/>
            <person name="Harder J."/>
        </authorList>
    </citation>
    <scope>NUCLEOTIDE SEQUENCE [LARGE SCALE GENOMIC DNA]</scope>
    <source>
        <strain evidence="15">K833</strain>
    </source>
</reference>
<dbReference type="GO" id="GO:0016887">
    <property type="term" value="F:ATP hydrolysis activity"/>
    <property type="evidence" value="ECO:0007669"/>
    <property type="project" value="InterPro"/>
</dbReference>
<dbReference type="AlphaFoldDB" id="A0A0J1B6E8"/>
<feature type="transmembrane region" description="Helical" evidence="13">
    <location>
        <begin position="647"/>
        <end position="667"/>
    </location>
</feature>
<evidence type="ECO:0000256" key="8">
    <source>
        <dbReference type="ARBA" id="ARBA00022989"/>
    </source>
</evidence>
<protein>
    <submittedName>
        <fullName evidence="15">Macrolide export ATP-binding/permease protein MacB</fullName>
    </submittedName>
</protein>
<evidence type="ECO:0000256" key="7">
    <source>
        <dbReference type="ARBA" id="ARBA00022840"/>
    </source>
</evidence>
<dbReference type="STRING" id="595434.RISK_005872"/>
<evidence type="ECO:0000313" key="16">
    <source>
        <dbReference type="Proteomes" id="UP000036367"/>
    </source>
</evidence>
<comment type="similarity">
    <text evidence="12">Belongs to the ABC transporter superfamily. Macrolide exporter (TC 3.A.1.122) family.</text>
</comment>
<dbReference type="PROSITE" id="PS00211">
    <property type="entry name" value="ABC_TRANSPORTER_1"/>
    <property type="match status" value="1"/>
</dbReference>
<dbReference type="CDD" id="cd03255">
    <property type="entry name" value="ABC_MJ0796_LolCDE_FtsE"/>
    <property type="match status" value="1"/>
</dbReference>
<dbReference type="InterPro" id="IPR050250">
    <property type="entry name" value="Macrolide_Exporter_MacB"/>
</dbReference>
<keyword evidence="10" id="KW-0046">Antibiotic resistance</keyword>
<evidence type="ECO:0000256" key="11">
    <source>
        <dbReference type="ARBA" id="ARBA00038076"/>
    </source>
</evidence>
<dbReference type="InterPro" id="IPR017911">
    <property type="entry name" value="MacB-like_ATP-bd"/>
</dbReference>
<dbReference type="PANTHER" id="PTHR30572:SF4">
    <property type="entry name" value="ABC TRANSPORTER PERMEASE YTRF"/>
    <property type="match status" value="1"/>
</dbReference>
<evidence type="ECO:0000256" key="10">
    <source>
        <dbReference type="ARBA" id="ARBA00023251"/>
    </source>
</evidence>
<organism evidence="15 16">
    <name type="scientific">Rhodopirellula islandica</name>
    <dbReference type="NCBI Taxonomy" id="595434"/>
    <lineage>
        <taxon>Bacteria</taxon>
        <taxon>Pseudomonadati</taxon>
        <taxon>Planctomycetota</taxon>
        <taxon>Planctomycetia</taxon>
        <taxon>Pirellulales</taxon>
        <taxon>Pirellulaceae</taxon>
        <taxon>Rhodopirellula</taxon>
    </lineage>
</organism>
<evidence type="ECO:0000313" key="15">
    <source>
        <dbReference type="EMBL" id="KLU02046.1"/>
    </source>
</evidence>
<dbReference type="Gene3D" id="3.40.50.300">
    <property type="entry name" value="P-loop containing nucleotide triphosphate hydrolases"/>
    <property type="match status" value="1"/>
</dbReference>
<dbReference type="GO" id="GO:0098796">
    <property type="term" value="C:membrane protein complex"/>
    <property type="evidence" value="ECO:0007669"/>
    <property type="project" value="UniProtKB-ARBA"/>
</dbReference>
<evidence type="ECO:0000256" key="6">
    <source>
        <dbReference type="ARBA" id="ARBA00022741"/>
    </source>
</evidence>
<keyword evidence="16" id="KW-1185">Reference proteome</keyword>
<evidence type="ECO:0000256" key="12">
    <source>
        <dbReference type="ARBA" id="ARBA00038388"/>
    </source>
</evidence>
<comment type="subcellular location">
    <subcellularLocation>
        <location evidence="1">Cell inner membrane</location>
        <topology evidence="1">Multi-pass membrane protein</topology>
    </subcellularLocation>
</comment>
<dbReference type="GO" id="GO:0022857">
    <property type="term" value="F:transmembrane transporter activity"/>
    <property type="evidence" value="ECO:0007669"/>
    <property type="project" value="UniProtKB-ARBA"/>
</dbReference>
<evidence type="ECO:0000256" key="5">
    <source>
        <dbReference type="ARBA" id="ARBA00022692"/>
    </source>
</evidence>
<comment type="similarity">
    <text evidence="11">Belongs to the ABC-4 integral membrane protein family.</text>
</comment>
<dbReference type="GO" id="GO:0046677">
    <property type="term" value="P:response to antibiotic"/>
    <property type="evidence" value="ECO:0007669"/>
    <property type="project" value="UniProtKB-KW"/>
</dbReference>
<evidence type="ECO:0000256" key="2">
    <source>
        <dbReference type="ARBA" id="ARBA00022448"/>
    </source>
</evidence>
<dbReference type="PROSITE" id="PS50893">
    <property type="entry name" value="ABC_TRANSPORTER_2"/>
    <property type="match status" value="1"/>
</dbReference>
<keyword evidence="4" id="KW-0997">Cell inner membrane</keyword>
<gene>
    <name evidence="15" type="ORF">RISK_005872</name>
</gene>